<dbReference type="Proteomes" id="UP001623591">
    <property type="component" value="Unassembled WGS sequence"/>
</dbReference>
<comment type="caution">
    <text evidence="1">The sequence shown here is derived from an EMBL/GenBank/DDBJ whole genome shotgun (WGS) entry which is preliminary data.</text>
</comment>
<protein>
    <submittedName>
        <fullName evidence="1">Uncharacterized protein</fullName>
    </submittedName>
</protein>
<evidence type="ECO:0000313" key="2">
    <source>
        <dbReference type="Proteomes" id="UP001623591"/>
    </source>
</evidence>
<organism evidence="1 2">
    <name type="scientific">Candidatus Clostridium stratigraminis</name>
    <dbReference type="NCBI Taxonomy" id="3381661"/>
    <lineage>
        <taxon>Bacteria</taxon>
        <taxon>Bacillati</taxon>
        <taxon>Bacillota</taxon>
        <taxon>Clostridia</taxon>
        <taxon>Eubacteriales</taxon>
        <taxon>Clostridiaceae</taxon>
        <taxon>Clostridium</taxon>
    </lineage>
</organism>
<name>A0ABW8T408_9CLOT</name>
<reference evidence="1 2" key="1">
    <citation type="submission" date="2024-11" db="EMBL/GenBank/DDBJ databases">
        <authorList>
            <person name="Heng Y.C."/>
            <person name="Lim A.C.H."/>
            <person name="Lee J.K.Y."/>
            <person name="Kittelmann S."/>
        </authorList>
    </citation>
    <scope>NUCLEOTIDE SEQUENCE [LARGE SCALE GENOMIC DNA]</scope>
    <source>
        <strain evidence="1 2">WILCCON 0185</strain>
    </source>
</reference>
<dbReference type="RefSeq" id="WP_406769764.1">
    <property type="nucleotide sequence ID" value="NZ_JBJHZZ010000005.1"/>
</dbReference>
<sequence>MKEERIGKSIELIGEKNSQGIYEEDKTLLNGIIIKTIDTTDFIEKRKIVMYDENRRMLSEIYVPCTTLVKVEYK</sequence>
<dbReference type="EMBL" id="JBJHZZ010000005">
    <property type="protein sequence ID" value="MFL0247311.1"/>
    <property type="molecule type" value="Genomic_DNA"/>
</dbReference>
<keyword evidence="2" id="KW-1185">Reference proteome</keyword>
<proteinExistence type="predicted"/>
<evidence type="ECO:0000313" key="1">
    <source>
        <dbReference type="EMBL" id="MFL0247311.1"/>
    </source>
</evidence>
<accession>A0ABW8T408</accession>
<gene>
    <name evidence="1" type="ORF">ACJDUG_10020</name>
</gene>